<name>A0A645EGU3_9ZZZZ</name>
<organism evidence="1">
    <name type="scientific">bioreactor metagenome</name>
    <dbReference type="NCBI Taxonomy" id="1076179"/>
    <lineage>
        <taxon>unclassified sequences</taxon>
        <taxon>metagenomes</taxon>
        <taxon>ecological metagenomes</taxon>
    </lineage>
</organism>
<protein>
    <submittedName>
        <fullName evidence="1">Uncharacterized protein</fullName>
    </submittedName>
</protein>
<dbReference type="AlphaFoldDB" id="A0A645EGU3"/>
<proteinExistence type="predicted"/>
<accession>A0A645EGU3</accession>
<dbReference type="EMBL" id="VSSQ01046997">
    <property type="protein sequence ID" value="MPN00967.1"/>
    <property type="molecule type" value="Genomic_DNA"/>
</dbReference>
<gene>
    <name evidence="1" type="ORF">SDC9_148165</name>
</gene>
<comment type="caution">
    <text evidence="1">The sequence shown here is derived from an EMBL/GenBank/DDBJ whole genome shotgun (WGS) entry which is preliminary data.</text>
</comment>
<evidence type="ECO:0000313" key="1">
    <source>
        <dbReference type="EMBL" id="MPN00967.1"/>
    </source>
</evidence>
<reference evidence="1" key="1">
    <citation type="submission" date="2019-08" db="EMBL/GenBank/DDBJ databases">
        <authorList>
            <person name="Kucharzyk K."/>
            <person name="Murdoch R.W."/>
            <person name="Higgins S."/>
            <person name="Loffler F."/>
        </authorList>
    </citation>
    <scope>NUCLEOTIDE SEQUENCE</scope>
</reference>
<sequence>MQTAATSSGVTGDFRQQFTKEHVQSCAQHSRQRDRSMGQLIVVAVFAGREYTHVGGLLTYAAMDMARHTPLRI</sequence>